<evidence type="ECO:0000313" key="5">
    <source>
        <dbReference type="Proteomes" id="UP001500620"/>
    </source>
</evidence>
<dbReference type="PANTHER" id="PTHR44591">
    <property type="entry name" value="STRESS RESPONSE REGULATOR PROTEIN 1"/>
    <property type="match status" value="1"/>
</dbReference>
<evidence type="ECO:0000313" key="4">
    <source>
        <dbReference type="EMBL" id="GAA4244723.1"/>
    </source>
</evidence>
<keyword evidence="5" id="KW-1185">Reference proteome</keyword>
<protein>
    <submittedName>
        <fullName evidence="4">Response regulator transcription factor</fullName>
    </submittedName>
</protein>
<organism evidence="4 5">
    <name type="scientific">Dactylosporangium darangshiense</name>
    <dbReference type="NCBI Taxonomy" id="579108"/>
    <lineage>
        <taxon>Bacteria</taxon>
        <taxon>Bacillati</taxon>
        <taxon>Actinomycetota</taxon>
        <taxon>Actinomycetes</taxon>
        <taxon>Micromonosporales</taxon>
        <taxon>Micromonosporaceae</taxon>
        <taxon>Dactylosporangium</taxon>
    </lineage>
</organism>
<dbReference type="Proteomes" id="UP001500620">
    <property type="component" value="Unassembled WGS sequence"/>
</dbReference>
<accession>A0ABP8CXS5</accession>
<dbReference type="InterPro" id="IPR011006">
    <property type="entry name" value="CheY-like_superfamily"/>
</dbReference>
<evidence type="ECO:0000256" key="2">
    <source>
        <dbReference type="PROSITE-ProRule" id="PRU00169"/>
    </source>
</evidence>
<reference evidence="5" key="1">
    <citation type="journal article" date="2019" name="Int. J. Syst. Evol. Microbiol.">
        <title>The Global Catalogue of Microorganisms (GCM) 10K type strain sequencing project: providing services to taxonomists for standard genome sequencing and annotation.</title>
        <authorList>
            <consortium name="The Broad Institute Genomics Platform"/>
            <consortium name="The Broad Institute Genome Sequencing Center for Infectious Disease"/>
            <person name="Wu L."/>
            <person name="Ma J."/>
        </authorList>
    </citation>
    <scope>NUCLEOTIDE SEQUENCE [LARGE SCALE GENOMIC DNA]</scope>
    <source>
        <strain evidence="5">JCM 17441</strain>
    </source>
</reference>
<dbReference type="SMART" id="SM00448">
    <property type="entry name" value="REC"/>
    <property type="match status" value="1"/>
</dbReference>
<dbReference type="Pfam" id="PF00072">
    <property type="entry name" value="Response_reg"/>
    <property type="match status" value="1"/>
</dbReference>
<evidence type="ECO:0000256" key="1">
    <source>
        <dbReference type="ARBA" id="ARBA00022553"/>
    </source>
</evidence>
<sequence length="139" mass="15472">MRQEPTGRTQRQPRDGTVEGMEIRCVIVDDSEQFRFSARRLLSAQGISVLADAADSRQALRVVDERHPDVVLVDVHLGVENGFDLAERVRSSIVIMMSASVTPDEVEHLMPHSPAIGFLPKNELSADAIKRILSQRDRG</sequence>
<dbReference type="InterPro" id="IPR050595">
    <property type="entry name" value="Bact_response_regulator"/>
</dbReference>
<evidence type="ECO:0000259" key="3">
    <source>
        <dbReference type="PROSITE" id="PS50110"/>
    </source>
</evidence>
<proteinExistence type="predicted"/>
<dbReference type="PANTHER" id="PTHR44591:SF18">
    <property type="entry name" value="REGULATORY PROTEIN"/>
    <property type="match status" value="1"/>
</dbReference>
<dbReference type="SUPFAM" id="SSF52172">
    <property type="entry name" value="CheY-like"/>
    <property type="match status" value="1"/>
</dbReference>
<dbReference type="InterPro" id="IPR001789">
    <property type="entry name" value="Sig_transdc_resp-reg_receiver"/>
</dbReference>
<feature type="modified residue" description="4-aspartylphosphate" evidence="2">
    <location>
        <position position="74"/>
    </location>
</feature>
<dbReference type="PROSITE" id="PS50110">
    <property type="entry name" value="RESPONSE_REGULATORY"/>
    <property type="match status" value="1"/>
</dbReference>
<name>A0ABP8CXS5_9ACTN</name>
<comment type="caution">
    <text evidence="4">The sequence shown here is derived from an EMBL/GenBank/DDBJ whole genome shotgun (WGS) entry which is preliminary data.</text>
</comment>
<keyword evidence="1 2" id="KW-0597">Phosphoprotein</keyword>
<dbReference type="CDD" id="cd00156">
    <property type="entry name" value="REC"/>
    <property type="match status" value="1"/>
</dbReference>
<dbReference type="EMBL" id="BAABAT010000002">
    <property type="protein sequence ID" value="GAA4244723.1"/>
    <property type="molecule type" value="Genomic_DNA"/>
</dbReference>
<dbReference type="Gene3D" id="3.40.50.2300">
    <property type="match status" value="1"/>
</dbReference>
<feature type="domain" description="Response regulatory" evidence="3">
    <location>
        <begin position="24"/>
        <end position="136"/>
    </location>
</feature>
<gene>
    <name evidence="4" type="ORF">GCM10022255_008900</name>
</gene>